<evidence type="ECO:0000256" key="1">
    <source>
        <dbReference type="ARBA" id="ARBA00001933"/>
    </source>
</evidence>
<evidence type="ECO:0000256" key="9">
    <source>
        <dbReference type="HAMAP-Rule" id="MF_01693"/>
    </source>
</evidence>
<dbReference type="InterPro" id="IPR004839">
    <property type="entry name" value="Aminotransferase_I/II_large"/>
</dbReference>
<feature type="binding site" evidence="9">
    <location>
        <position position="21"/>
    </location>
    <ligand>
        <name>substrate</name>
    </ligand>
</feature>
<evidence type="ECO:0000256" key="3">
    <source>
        <dbReference type="ARBA" id="ARBA00010008"/>
    </source>
</evidence>
<feature type="binding site" evidence="9">
    <location>
        <position position="352"/>
    </location>
    <ligand>
        <name>substrate</name>
    </ligand>
</feature>
<evidence type="ECO:0000256" key="2">
    <source>
        <dbReference type="ARBA" id="ARBA00004746"/>
    </source>
</evidence>
<evidence type="ECO:0000259" key="10">
    <source>
        <dbReference type="Pfam" id="PF00155"/>
    </source>
</evidence>
<dbReference type="SUPFAM" id="SSF53383">
    <property type="entry name" value="PLP-dependent transferases"/>
    <property type="match status" value="1"/>
</dbReference>
<dbReference type="InterPro" id="IPR001917">
    <property type="entry name" value="Aminotrans_II_pyridoxalP_BS"/>
</dbReference>
<comment type="caution">
    <text evidence="11">The sequence shown here is derived from an EMBL/GenBank/DDBJ whole genome shotgun (WGS) entry which is preliminary data.</text>
</comment>
<feature type="binding site" evidence="9">
    <location>
        <position position="178"/>
    </location>
    <ligand>
        <name>pyridoxal 5'-phosphate</name>
        <dbReference type="ChEBI" id="CHEBI:597326"/>
    </ligand>
</feature>
<dbReference type="Gene3D" id="3.40.640.10">
    <property type="entry name" value="Type I PLP-dependent aspartate aminotransferase-like (Major domain)"/>
    <property type="match status" value="1"/>
</dbReference>
<proteinExistence type="inferred from homology"/>
<dbReference type="InterPro" id="IPR015422">
    <property type="entry name" value="PyrdxlP-dep_Trfase_small"/>
</dbReference>
<keyword evidence="12" id="KW-1185">Reference proteome</keyword>
<evidence type="ECO:0000256" key="8">
    <source>
        <dbReference type="ARBA" id="ARBA00047715"/>
    </source>
</evidence>
<dbReference type="NCBIfam" id="TIGR00858">
    <property type="entry name" value="bioF"/>
    <property type="match status" value="1"/>
</dbReference>
<dbReference type="InterPro" id="IPR050087">
    <property type="entry name" value="AON_synthase_class-II"/>
</dbReference>
<feature type="binding site" evidence="9">
    <location>
        <position position="133"/>
    </location>
    <ligand>
        <name>substrate</name>
    </ligand>
</feature>
<keyword evidence="5 9" id="KW-0808">Transferase</keyword>
<dbReference type="EC" id="2.3.1.47" evidence="9"/>
<dbReference type="GO" id="GO:0008710">
    <property type="term" value="F:8-amino-7-oxononanoate synthase activity"/>
    <property type="evidence" value="ECO:0007669"/>
    <property type="project" value="UniProtKB-EC"/>
</dbReference>
<dbReference type="InterPro" id="IPR004723">
    <property type="entry name" value="AONS_Archaea/Proteobacteria"/>
</dbReference>
<feature type="binding site" evidence="9">
    <location>
        <begin position="108"/>
        <end position="109"/>
    </location>
    <ligand>
        <name>pyridoxal 5'-phosphate</name>
        <dbReference type="ChEBI" id="CHEBI:597326"/>
    </ligand>
</feature>
<accession>A0ABV7WUC1</accession>
<evidence type="ECO:0000256" key="6">
    <source>
        <dbReference type="ARBA" id="ARBA00022756"/>
    </source>
</evidence>
<dbReference type="PROSITE" id="PS00599">
    <property type="entry name" value="AA_TRANSFER_CLASS_2"/>
    <property type="match status" value="1"/>
</dbReference>
<evidence type="ECO:0000256" key="5">
    <source>
        <dbReference type="ARBA" id="ARBA00022679"/>
    </source>
</evidence>
<dbReference type="PANTHER" id="PTHR13693:SF100">
    <property type="entry name" value="8-AMINO-7-OXONONANOATE SYNTHASE"/>
    <property type="match status" value="1"/>
</dbReference>
<dbReference type="RefSeq" id="WP_290283062.1">
    <property type="nucleotide sequence ID" value="NZ_JAUFQI010000001.1"/>
</dbReference>
<evidence type="ECO:0000313" key="12">
    <source>
        <dbReference type="Proteomes" id="UP001595710"/>
    </source>
</evidence>
<organism evidence="11 12">
    <name type="scientific">Reinekea marina</name>
    <dbReference type="NCBI Taxonomy" id="1310421"/>
    <lineage>
        <taxon>Bacteria</taxon>
        <taxon>Pseudomonadati</taxon>
        <taxon>Pseudomonadota</taxon>
        <taxon>Gammaproteobacteria</taxon>
        <taxon>Oceanospirillales</taxon>
        <taxon>Saccharospirillaceae</taxon>
        <taxon>Reinekea</taxon>
    </lineage>
</organism>
<sequence>MKQFSDISAAIEKRKNDQLLRSRVQLHSAQGIRVVIDGQPMLSFCSNDYLGLANHPLVCEAMIASIKKVGVGAGASHLIDGHHREHEQLEQELAAFMVRERALLFSTGYMANLGVIAALMTRHDTIIQDKLNHASLIDGGILSQARSLRYRHNDLEHLEQCLASATSKKLVVTDGVFSMDGDCAPLTDIAQLCSQYGAWLMVDDAHGLGTLGDNGAGLVSQLGLDSKAVPLVIGTLGKAFGTSGAFVAGDATTIEYILQYSRPYTYTTASPPSVAAATRESLKLVINGQDRRAQLNQNIAYFRAKISSLGFELMSSSTAIQPVLVGANERALQLSKQLKEQGILVSAIRPPTVPKGTARLRFTLSADHTQADIDELYDALRLVV</sequence>
<comment type="subunit">
    <text evidence="4 9">Homodimer.</text>
</comment>
<dbReference type="HAMAP" id="MF_01693">
    <property type="entry name" value="BioF_aminotrans_2"/>
    <property type="match status" value="1"/>
</dbReference>
<dbReference type="InterPro" id="IPR015424">
    <property type="entry name" value="PyrdxlP-dep_Trfase"/>
</dbReference>
<dbReference type="CDD" id="cd06454">
    <property type="entry name" value="KBL_like"/>
    <property type="match status" value="1"/>
</dbReference>
<comment type="function">
    <text evidence="9">Catalyzes the decarboxylative condensation of pimeloyl-[acyl-carrier protein] and L-alanine to produce 8-amino-7-oxononanoate (AON), [acyl-carrier protein], and carbon dioxide.</text>
</comment>
<dbReference type="EMBL" id="JBHRYN010000011">
    <property type="protein sequence ID" value="MFC3701949.1"/>
    <property type="molecule type" value="Genomic_DNA"/>
</dbReference>
<dbReference type="Pfam" id="PF00155">
    <property type="entry name" value="Aminotran_1_2"/>
    <property type="match status" value="1"/>
</dbReference>
<keyword evidence="7 9" id="KW-0663">Pyridoxal phosphate</keyword>
<evidence type="ECO:0000256" key="7">
    <source>
        <dbReference type="ARBA" id="ARBA00022898"/>
    </source>
</evidence>
<name>A0ABV7WUC1_9GAMM</name>
<gene>
    <name evidence="9 11" type="primary">bioF</name>
    <name evidence="11" type="ORF">ACFOND_09885</name>
</gene>
<feature type="domain" description="Aminotransferase class I/classII large" evidence="10">
    <location>
        <begin position="41"/>
        <end position="380"/>
    </location>
</feature>
<dbReference type="InterPro" id="IPR015421">
    <property type="entry name" value="PyrdxlP-dep_Trfase_major"/>
</dbReference>
<reference evidence="12" key="1">
    <citation type="journal article" date="2019" name="Int. J. Syst. Evol. Microbiol.">
        <title>The Global Catalogue of Microorganisms (GCM) 10K type strain sequencing project: providing services to taxonomists for standard genome sequencing and annotation.</title>
        <authorList>
            <consortium name="The Broad Institute Genomics Platform"/>
            <consortium name="The Broad Institute Genome Sequencing Center for Infectious Disease"/>
            <person name="Wu L."/>
            <person name="Ma J."/>
        </authorList>
    </citation>
    <scope>NUCLEOTIDE SEQUENCE [LARGE SCALE GENOMIC DNA]</scope>
    <source>
        <strain evidence="12">CECT 8288</strain>
    </source>
</reference>
<dbReference type="Proteomes" id="UP001595710">
    <property type="component" value="Unassembled WGS sequence"/>
</dbReference>
<keyword evidence="11" id="KW-0012">Acyltransferase</keyword>
<feature type="binding site" evidence="9">
    <location>
        <position position="206"/>
    </location>
    <ligand>
        <name>pyridoxal 5'-phosphate</name>
        <dbReference type="ChEBI" id="CHEBI:597326"/>
    </ligand>
</feature>
<feature type="modified residue" description="N6-(pyridoxal phosphate)lysine" evidence="9">
    <location>
        <position position="238"/>
    </location>
</feature>
<protein>
    <recommendedName>
        <fullName evidence="9">8-amino-7-oxononanoate synthase</fullName>
        <shortName evidence="9">AONS</shortName>
        <ecNumber evidence="9">2.3.1.47</ecNumber>
    </recommendedName>
    <alternativeName>
        <fullName evidence="9">7-keto-8-amino-pelargonic acid synthase</fullName>
        <shortName evidence="9">7-KAP synthase</shortName>
        <shortName evidence="9">KAPA synthase</shortName>
    </alternativeName>
    <alternativeName>
        <fullName evidence="9">8-amino-7-ketopelargonate synthase</fullName>
    </alternativeName>
</protein>
<comment type="pathway">
    <text evidence="2 9">Cofactor biosynthesis; biotin biosynthesis.</text>
</comment>
<evidence type="ECO:0000256" key="4">
    <source>
        <dbReference type="ARBA" id="ARBA00011738"/>
    </source>
</evidence>
<dbReference type="PANTHER" id="PTHR13693">
    <property type="entry name" value="CLASS II AMINOTRANSFERASE/8-AMINO-7-OXONONANOATE SYNTHASE"/>
    <property type="match status" value="1"/>
</dbReference>
<comment type="catalytic activity">
    <reaction evidence="8 9">
        <text>6-carboxyhexanoyl-[ACP] + L-alanine + H(+) = (8S)-8-amino-7-oxononanoate + holo-[ACP] + CO2</text>
        <dbReference type="Rhea" id="RHEA:42288"/>
        <dbReference type="Rhea" id="RHEA-COMP:9685"/>
        <dbReference type="Rhea" id="RHEA-COMP:9955"/>
        <dbReference type="ChEBI" id="CHEBI:15378"/>
        <dbReference type="ChEBI" id="CHEBI:16526"/>
        <dbReference type="ChEBI" id="CHEBI:57972"/>
        <dbReference type="ChEBI" id="CHEBI:64479"/>
        <dbReference type="ChEBI" id="CHEBI:78846"/>
        <dbReference type="ChEBI" id="CHEBI:149468"/>
        <dbReference type="EC" id="2.3.1.47"/>
    </reaction>
</comment>
<keyword evidence="6 9" id="KW-0093">Biotin biosynthesis</keyword>
<feature type="binding site" evidence="9">
    <location>
        <position position="235"/>
    </location>
    <ligand>
        <name>pyridoxal 5'-phosphate</name>
        <dbReference type="ChEBI" id="CHEBI:597326"/>
    </ligand>
</feature>
<dbReference type="Gene3D" id="3.90.1150.10">
    <property type="entry name" value="Aspartate Aminotransferase, domain 1"/>
    <property type="match status" value="1"/>
</dbReference>
<comment type="similarity">
    <text evidence="3 9">Belongs to the class-II pyridoxal-phosphate-dependent aminotransferase family. BioF subfamily.</text>
</comment>
<dbReference type="InterPro" id="IPR022834">
    <property type="entry name" value="AONS_Proteobacteria"/>
</dbReference>
<evidence type="ECO:0000313" key="11">
    <source>
        <dbReference type="EMBL" id="MFC3701949.1"/>
    </source>
</evidence>
<comment type="cofactor">
    <cofactor evidence="1 9">
        <name>pyridoxal 5'-phosphate</name>
        <dbReference type="ChEBI" id="CHEBI:597326"/>
    </cofactor>
</comment>